<dbReference type="AlphaFoldDB" id="A0A1F7J944"/>
<dbReference type="EMBL" id="MGAT01000028">
    <property type="protein sequence ID" value="OGK52138.1"/>
    <property type="molecule type" value="Genomic_DNA"/>
</dbReference>
<reference evidence="3 4" key="1">
    <citation type="journal article" date="2016" name="Nat. Commun.">
        <title>Thousands of microbial genomes shed light on interconnected biogeochemical processes in an aquifer system.</title>
        <authorList>
            <person name="Anantharaman K."/>
            <person name="Brown C.T."/>
            <person name="Hug L.A."/>
            <person name="Sharon I."/>
            <person name="Castelle C.J."/>
            <person name="Probst A.J."/>
            <person name="Thomas B.C."/>
            <person name="Singh A."/>
            <person name="Wilkins M.J."/>
            <person name="Karaoz U."/>
            <person name="Brodie E.L."/>
            <person name="Williams K.H."/>
            <person name="Hubbard S.S."/>
            <person name="Banfield J.F."/>
        </authorList>
    </citation>
    <scope>NUCLEOTIDE SEQUENCE [LARGE SCALE GENOMIC DNA]</scope>
</reference>
<comment type="caution">
    <text evidence="3">The sequence shown here is derived from an EMBL/GenBank/DDBJ whole genome shotgun (WGS) entry which is preliminary data.</text>
</comment>
<dbReference type="SUPFAM" id="SSF53756">
    <property type="entry name" value="UDP-Glycosyltransferase/glycogen phosphorylase"/>
    <property type="match status" value="1"/>
</dbReference>
<dbReference type="Pfam" id="PF00534">
    <property type="entry name" value="Glycos_transf_1"/>
    <property type="match status" value="1"/>
</dbReference>
<name>A0A1F7J944_9BACT</name>
<dbReference type="CDD" id="cd03809">
    <property type="entry name" value="GT4_MtfB-like"/>
    <property type="match status" value="1"/>
</dbReference>
<dbReference type="STRING" id="1802069.A2970_01775"/>
<dbReference type="PANTHER" id="PTHR46401">
    <property type="entry name" value="GLYCOSYLTRANSFERASE WBBK-RELATED"/>
    <property type="match status" value="1"/>
</dbReference>
<dbReference type="Gene3D" id="3.40.50.2000">
    <property type="entry name" value="Glycogen Phosphorylase B"/>
    <property type="match status" value="2"/>
</dbReference>
<sequence>MKIGVYVFDPTESDKLSSVRGVGRYLQLLKENFPGWTFTGNLGSKIYRQGSVFINPFFNFLQPPLTLKRLAPKQIAVIHDLIPLKYPSHFPTGIKGKINISLNKIALKNYELVITDSEASKKDIIDILGLPGNKIKVVYPCLPKSFTENASLDSSASPQNDIGSKYCLYVGDATWNKNLVNLAKAIKIINVTCVFVGKVFNSLTLNHPWQKELKEFLGLAKDDKRFIFAGYVSDLELIKFYQQARVNILPSRDEGFGFSYLESASFKCPSVLSEISVLKEISKGTASYVDPENPHDIADKIGEIYFNRDLKNTLGNKAYKRSQFFSAKKFKKDFLRTTDLVS</sequence>
<evidence type="ECO:0000313" key="3">
    <source>
        <dbReference type="EMBL" id="OGK52138.1"/>
    </source>
</evidence>
<feature type="domain" description="Glycosyl transferase family 1" evidence="2">
    <location>
        <begin position="163"/>
        <end position="321"/>
    </location>
</feature>
<keyword evidence="1" id="KW-0808">Transferase</keyword>
<dbReference type="InterPro" id="IPR001296">
    <property type="entry name" value="Glyco_trans_1"/>
</dbReference>
<gene>
    <name evidence="3" type="ORF">A2970_01775</name>
</gene>
<accession>A0A1F7J944</accession>
<dbReference type="Proteomes" id="UP000178857">
    <property type="component" value="Unassembled WGS sequence"/>
</dbReference>
<evidence type="ECO:0000259" key="2">
    <source>
        <dbReference type="Pfam" id="PF00534"/>
    </source>
</evidence>
<evidence type="ECO:0000313" key="4">
    <source>
        <dbReference type="Proteomes" id="UP000178857"/>
    </source>
</evidence>
<proteinExistence type="predicted"/>
<evidence type="ECO:0000256" key="1">
    <source>
        <dbReference type="ARBA" id="ARBA00022679"/>
    </source>
</evidence>
<protein>
    <recommendedName>
        <fullName evidence="2">Glycosyl transferase family 1 domain-containing protein</fullName>
    </recommendedName>
</protein>
<dbReference type="PANTHER" id="PTHR46401:SF2">
    <property type="entry name" value="GLYCOSYLTRANSFERASE WBBK-RELATED"/>
    <property type="match status" value="1"/>
</dbReference>
<dbReference type="GO" id="GO:0016757">
    <property type="term" value="F:glycosyltransferase activity"/>
    <property type="evidence" value="ECO:0007669"/>
    <property type="project" value="InterPro"/>
</dbReference>
<organism evidence="3 4">
    <name type="scientific">Candidatus Roizmanbacteria bacterium RIFCSPLOWO2_01_FULL_44_13</name>
    <dbReference type="NCBI Taxonomy" id="1802069"/>
    <lineage>
        <taxon>Bacteria</taxon>
        <taxon>Candidatus Roizmaniibacteriota</taxon>
    </lineage>
</organism>